<reference evidence="5 6" key="1">
    <citation type="submission" date="2018-10" db="EMBL/GenBank/DDBJ databases">
        <title>Rhizobium etli, R. leguminosarum and a new Rhizobium genospecies from Phaseolus dumosus.</title>
        <authorList>
            <person name="Ramirez-Puebla S.T."/>
            <person name="Rogel-Hernandez M.A."/>
            <person name="Guerrero G."/>
            <person name="Ormeno-Orrillo E."/>
            <person name="Martinez-Romero J.C."/>
            <person name="Negrete-Yankelevich S."/>
            <person name="Martinez-Romero E."/>
        </authorList>
    </citation>
    <scope>NUCLEOTIDE SEQUENCE [LARGE SCALE GENOMIC DNA]</scope>
    <source>
        <strain evidence="5 6">CCGE525</strain>
    </source>
</reference>
<feature type="domain" description="GGDEF" evidence="4">
    <location>
        <begin position="362"/>
        <end position="495"/>
    </location>
</feature>
<dbReference type="SMART" id="SM00052">
    <property type="entry name" value="EAL"/>
    <property type="match status" value="1"/>
</dbReference>
<dbReference type="Gene3D" id="3.20.20.450">
    <property type="entry name" value="EAL domain"/>
    <property type="match status" value="1"/>
</dbReference>
<dbReference type="InterPro" id="IPR035919">
    <property type="entry name" value="EAL_sf"/>
</dbReference>
<dbReference type="SUPFAM" id="SSF55073">
    <property type="entry name" value="Nucleotide cyclase"/>
    <property type="match status" value="1"/>
</dbReference>
<feature type="transmembrane region" description="Helical" evidence="1">
    <location>
        <begin position="147"/>
        <end position="167"/>
    </location>
</feature>
<dbReference type="InterPro" id="IPR001633">
    <property type="entry name" value="EAL_dom"/>
</dbReference>
<dbReference type="InterPro" id="IPR029787">
    <property type="entry name" value="Nucleotide_cyclase"/>
</dbReference>
<dbReference type="SUPFAM" id="SSF141868">
    <property type="entry name" value="EAL domain-like"/>
    <property type="match status" value="1"/>
</dbReference>
<dbReference type="EMBL" id="CP032694">
    <property type="protein sequence ID" value="AYG60475.1"/>
    <property type="molecule type" value="Genomic_DNA"/>
</dbReference>
<dbReference type="InterPro" id="IPR052155">
    <property type="entry name" value="Biofilm_reg_signaling"/>
</dbReference>
<protein>
    <submittedName>
        <fullName evidence="5">EAL domain-containing protein</fullName>
    </submittedName>
</protein>
<gene>
    <name evidence="5" type="ORF">CCGE525_17900</name>
</gene>
<dbReference type="InterPro" id="IPR000160">
    <property type="entry name" value="GGDEF_dom"/>
</dbReference>
<dbReference type="Pfam" id="PF00990">
    <property type="entry name" value="GGDEF"/>
    <property type="match status" value="1"/>
</dbReference>
<dbReference type="PROSITE" id="PS50112">
    <property type="entry name" value="PAS"/>
    <property type="match status" value="1"/>
</dbReference>
<evidence type="ECO:0000259" key="3">
    <source>
        <dbReference type="PROSITE" id="PS50883"/>
    </source>
</evidence>
<dbReference type="CDD" id="cd01948">
    <property type="entry name" value="EAL"/>
    <property type="match status" value="1"/>
</dbReference>
<dbReference type="PANTHER" id="PTHR44757">
    <property type="entry name" value="DIGUANYLATE CYCLASE DGCP"/>
    <property type="match status" value="1"/>
</dbReference>
<dbReference type="InterPro" id="IPR035965">
    <property type="entry name" value="PAS-like_dom_sf"/>
</dbReference>
<dbReference type="CDD" id="cd01949">
    <property type="entry name" value="GGDEF"/>
    <property type="match status" value="1"/>
</dbReference>
<organism evidence="5 6">
    <name type="scientific">Rhizobium jaguaris</name>
    <dbReference type="NCBI Taxonomy" id="1312183"/>
    <lineage>
        <taxon>Bacteria</taxon>
        <taxon>Pseudomonadati</taxon>
        <taxon>Pseudomonadota</taxon>
        <taxon>Alphaproteobacteria</taxon>
        <taxon>Hyphomicrobiales</taxon>
        <taxon>Rhizobiaceae</taxon>
        <taxon>Rhizobium/Agrobacterium group</taxon>
        <taxon>Rhizobium</taxon>
    </lineage>
</organism>
<proteinExistence type="predicted"/>
<dbReference type="Pfam" id="PF12860">
    <property type="entry name" value="PAS_7"/>
    <property type="match status" value="1"/>
</dbReference>
<dbReference type="SMART" id="SM00091">
    <property type="entry name" value="PAS"/>
    <property type="match status" value="1"/>
</dbReference>
<dbReference type="Pfam" id="PF00563">
    <property type="entry name" value="EAL"/>
    <property type="match status" value="1"/>
</dbReference>
<keyword evidence="1" id="KW-1133">Transmembrane helix</keyword>
<dbReference type="SUPFAM" id="SSF55785">
    <property type="entry name" value="PYP-like sensor domain (PAS domain)"/>
    <property type="match status" value="1"/>
</dbReference>
<feature type="transmembrane region" description="Helical" evidence="1">
    <location>
        <begin position="90"/>
        <end position="112"/>
    </location>
</feature>
<feature type="transmembrane region" description="Helical" evidence="1">
    <location>
        <begin position="118"/>
        <end position="135"/>
    </location>
</feature>
<evidence type="ECO:0000259" key="2">
    <source>
        <dbReference type="PROSITE" id="PS50112"/>
    </source>
</evidence>
<dbReference type="Gene3D" id="3.30.450.20">
    <property type="entry name" value="PAS domain"/>
    <property type="match status" value="1"/>
</dbReference>
<dbReference type="InterPro" id="IPR000014">
    <property type="entry name" value="PAS"/>
</dbReference>
<dbReference type="KEGG" id="rjg:CCGE525_17900"/>
<dbReference type="PANTHER" id="PTHR44757:SF2">
    <property type="entry name" value="BIOFILM ARCHITECTURE MAINTENANCE PROTEIN MBAA"/>
    <property type="match status" value="1"/>
</dbReference>
<dbReference type="SMART" id="SM00267">
    <property type="entry name" value="GGDEF"/>
    <property type="match status" value="1"/>
</dbReference>
<evidence type="ECO:0000259" key="4">
    <source>
        <dbReference type="PROSITE" id="PS50887"/>
    </source>
</evidence>
<keyword evidence="6" id="KW-1185">Reference proteome</keyword>
<accession>A0A387FSR3</accession>
<feature type="domain" description="EAL" evidence="3">
    <location>
        <begin position="504"/>
        <end position="755"/>
    </location>
</feature>
<dbReference type="AlphaFoldDB" id="A0A387FSR3"/>
<dbReference type="PROSITE" id="PS50883">
    <property type="entry name" value="EAL"/>
    <property type="match status" value="1"/>
</dbReference>
<dbReference type="Gene3D" id="3.30.70.270">
    <property type="match status" value="1"/>
</dbReference>
<dbReference type="PROSITE" id="PS50887">
    <property type="entry name" value="GGDEF"/>
    <property type="match status" value="1"/>
</dbReference>
<keyword evidence="1" id="KW-0472">Membrane</keyword>
<sequence>MKPQSPDTVPTDVYLSFVSSLFGNRKTLFTGVFVHILSYVIVFLSTGADIYLGLCLAFAAVFASRMYSFRQFDAADKHVFSRADIARWETRYVLGAAGTAGILGIGSGYAILIVQDPLAEFICIAVTMASMVSIVGRNYGSQKAIDLQTMACCLPIIVACLMSEQLYKAIVSIMLVPFGLTTRSMANGVREFLYKNVIASREISLIADRFDTALNNMTHGLFMLDADNRILVVNRKACELLNLAHQEQLRDCEFDVVLRYGARHAFIDGSLPGLIQRQMAQLVSGSLSRTLIQFNEDLFLEFSASRRADGVVILIFEDVTPRIRAERKILHMVRFDPLTGLPNREYFVETIKEKLAARAQEGQIGILVLNVDDFKHVNDTKGHVIGDRLLVAIAARLQEKAGNMALAARLVGDQFVLFFPNEDDEPDLDGRVRALHAAMAGLYDVDCNSFRVSFSGGYVTMPSREFRPEEWQIKADLALFETKSRMKGGCSAFEQEMDARYVERQKLKEDLREAIETGKLHAVYQPMFTPDGSRIDCCEALSRWVHPEKGSIPPNVFVQIAEEMGIVTGITRFMLNQACRDCATWPKPISVSVNLSAQDLRSDDIVTMVMEALDASGLDPSRLHLEVTESCLMDEVATVRSILTDLRAKGITIAIDDFGTGFSSLSYLDSLPVDIVKIDRSFVRDITNDSRRFKLLCGIIDLSRALSLEIVIEGVETPEQLALIEEYDLADIIQGYVFSVPVSQESIVDMVGNLGRNQRAMRQDNVA</sequence>
<dbReference type="RefSeq" id="WP_120705451.1">
    <property type="nucleotide sequence ID" value="NZ_CP032694.1"/>
</dbReference>
<dbReference type="InterPro" id="IPR043128">
    <property type="entry name" value="Rev_trsase/Diguanyl_cyclase"/>
</dbReference>
<evidence type="ECO:0000313" key="6">
    <source>
        <dbReference type="Proteomes" id="UP000282195"/>
    </source>
</evidence>
<dbReference type="OrthoDB" id="9814202at2"/>
<name>A0A387FSR3_9HYPH</name>
<evidence type="ECO:0000256" key="1">
    <source>
        <dbReference type="SAM" id="Phobius"/>
    </source>
</evidence>
<evidence type="ECO:0000313" key="5">
    <source>
        <dbReference type="EMBL" id="AYG60475.1"/>
    </source>
</evidence>
<dbReference type="Proteomes" id="UP000282195">
    <property type="component" value="Chromosome"/>
</dbReference>
<dbReference type="NCBIfam" id="TIGR00254">
    <property type="entry name" value="GGDEF"/>
    <property type="match status" value="1"/>
</dbReference>
<feature type="domain" description="PAS" evidence="2">
    <location>
        <begin position="206"/>
        <end position="247"/>
    </location>
</feature>
<feature type="transmembrane region" description="Helical" evidence="1">
    <location>
        <begin position="50"/>
        <end position="69"/>
    </location>
</feature>
<keyword evidence="1" id="KW-0812">Transmembrane</keyword>